<feature type="domain" description="YokE-like PH" evidence="1">
    <location>
        <begin position="23"/>
        <end position="74"/>
    </location>
</feature>
<gene>
    <name evidence="2" type="ORF">FK531_02770</name>
</gene>
<accession>A0A541BRM9</accession>
<dbReference type="RefSeq" id="WP_142095081.1">
    <property type="nucleotide sequence ID" value="NZ_VIGH01000001.1"/>
</dbReference>
<evidence type="ECO:0000313" key="2">
    <source>
        <dbReference type="EMBL" id="TQF74997.1"/>
    </source>
</evidence>
<protein>
    <submittedName>
        <fullName evidence="2">PH domain-containing protein</fullName>
    </submittedName>
</protein>
<evidence type="ECO:0000259" key="1">
    <source>
        <dbReference type="Pfam" id="PF14470"/>
    </source>
</evidence>
<keyword evidence="3" id="KW-1185">Reference proteome</keyword>
<dbReference type="AlphaFoldDB" id="A0A541BRM9"/>
<comment type="caution">
    <text evidence="2">The sequence shown here is derived from an EMBL/GenBank/DDBJ whole genome shotgun (WGS) entry which is preliminary data.</text>
</comment>
<organism evidence="2 3">
    <name type="scientific">Rhodococcus spelaei</name>
    <dbReference type="NCBI Taxonomy" id="2546320"/>
    <lineage>
        <taxon>Bacteria</taxon>
        <taxon>Bacillati</taxon>
        <taxon>Actinomycetota</taxon>
        <taxon>Actinomycetes</taxon>
        <taxon>Mycobacteriales</taxon>
        <taxon>Nocardiaceae</taxon>
        <taxon>Rhodococcus</taxon>
    </lineage>
</organism>
<dbReference type="EMBL" id="VIGH01000001">
    <property type="protein sequence ID" value="TQF74997.1"/>
    <property type="molecule type" value="Genomic_DNA"/>
</dbReference>
<name>A0A541BRM9_9NOCA</name>
<dbReference type="Gene3D" id="2.30.29.50">
    <property type="entry name" value="Bacterial Pleckstrin homology domain"/>
    <property type="match status" value="1"/>
</dbReference>
<reference evidence="2 3" key="1">
    <citation type="submission" date="2019-06" db="EMBL/GenBank/DDBJ databases">
        <title>Rhodococcus spaelei sp. nov., isolated from a cave.</title>
        <authorList>
            <person name="Lee S.D."/>
        </authorList>
    </citation>
    <scope>NUCLEOTIDE SEQUENCE [LARGE SCALE GENOMIC DNA]</scope>
    <source>
        <strain evidence="2 3">C9-5</strain>
    </source>
</reference>
<dbReference type="Proteomes" id="UP000316256">
    <property type="component" value="Unassembled WGS sequence"/>
</dbReference>
<evidence type="ECO:0000313" key="3">
    <source>
        <dbReference type="Proteomes" id="UP000316256"/>
    </source>
</evidence>
<dbReference type="InterPro" id="IPR039519">
    <property type="entry name" value="YokE-like_PH"/>
</dbReference>
<proteinExistence type="predicted"/>
<sequence length="121" mass="13183">MSEPIFDKADQLKQVQQGLLEGETVIAVYDCIGAGTGFLGLTDRRVVIQDRSFVGKRVAITSIPYGNIRSVSFLSNKSWAGQFFSSSSVALTAGPDTFEADFRGMDKAHHVHSVILDRISC</sequence>
<dbReference type="InterPro" id="IPR037063">
    <property type="entry name" value="PHb_sf"/>
</dbReference>
<dbReference type="SUPFAM" id="SSF50729">
    <property type="entry name" value="PH domain-like"/>
    <property type="match status" value="1"/>
</dbReference>
<dbReference type="Pfam" id="PF14470">
    <property type="entry name" value="bPH_3"/>
    <property type="match status" value="1"/>
</dbReference>
<dbReference type="OrthoDB" id="165521at2"/>